<dbReference type="InterPro" id="IPR029058">
    <property type="entry name" value="AB_hydrolase_fold"/>
</dbReference>
<keyword evidence="1 3" id="KW-0378">Hydrolase</keyword>
<gene>
    <name evidence="3" type="ORF">IC621_04075</name>
</gene>
<feature type="domain" description="BD-FAE-like" evidence="2">
    <location>
        <begin position="25"/>
        <end position="217"/>
    </location>
</feature>
<dbReference type="Proteomes" id="UP000626844">
    <property type="component" value="Unassembled WGS sequence"/>
</dbReference>
<dbReference type="InterPro" id="IPR050300">
    <property type="entry name" value="GDXG_lipolytic_enzyme"/>
</dbReference>
<evidence type="ECO:0000313" key="4">
    <source>
        <dbReference type="Proteomes" id="UP000626844"/>
    </source>
</evidence>
<dbReference type="Gene3D" id="3.40.50.1820">
    <property type="entry name" value="alpha/beta hydrolase"/>
    <property type="match status" value="1"/>
</dbReference>
<proteinExistence type="predicted"/>
<protein>
    <submittedName>
        <fullName evidence="3">Alpha/beta hydrolase</fullName>
    </submittedName>
</protein>
<evidence type="ECO:0000259" key="2">
    <source>
        <dbReference type="Pfam" id="PF20434"/>
    </source>
</evidence>
<dbReference type="PANTHER" id="PTHR48081">
    <property type="entry name" value="AB HYDROLASE SUPERFAMILY PROTEIN C4A8.06C"/>
    <property type="match status" value="1"/>
</dbReference>
<keyword evidence="4" id="KW-1185">Reference proteome</keyword>
<dbReference type="PANTHER" id="PTHR48081:SF6">
    <property type="entry name" value="PEPTIDASE S9 PROLYL OLIGOPEPTIDASE CATALYTIC DOMAIN-CONTAINING PROTEIN"/>
    <property type="match status" value="1"/>
</dbReference>
<dbReference type="SUPFAM" id="SSF53474">
    <property type="entry name" value="alpha/beta-Hydrolases"/>
    <property type="match status" value="1"/>
</dbReference>
<dbReference type="EMBL" id="JACXAI010000003">
    <property type="protein sequence ID" value="MBD1379402.1"/>
    <property type="molecule type" value="Genomic_DNA"/>
</dbReference>
<name>A0A926N8H1_9BACI</name>
<sequence>MTNLLWPDGAPFLESVQGYSPTISLYLADRHDKHGAVVIFPGGGYQHRAQHEGKPVARWLNNLGISAFVLNYRVSPYRHPAPLADAQRAIRYVRHYAKEWNIDKQKIGILGFSAGGHLASAISTNFMQKYYESTDKMDLESCRPDIAILCYPVISFTQHFHEGSILNLLGESSSDQLRVLLSSENNVSAGTPPTFLWHTANDASVPVENSLLYAQALSKNNIPYEMHIFPNGRHGLGLAEDVPDVGKWTELCRDWLIQQGF</sequence>
<dbReference type="AlphaFoldDB" id="A0A926N8H1"/>
<evidence type="ECO:0000313" key="3">
    <source>
        <dbReference type="EMBL" id="MBD1379402.1"/>
    </source>
</evidence>
<reference evidence="3" key="1">
    <citation type="submission" date="2020-09" db="EMBL/GenBank/DDBJ databases">
        <title>A novel bacterium of genus Bacillus, isolated from South China Sea.</title>
        <authorList>
            <person name="Huang H."/>
            <person name="Mo K."/>
            <person name="Hu Y."/>
        </authorList>
    </citation>
    <scope>NUCLEOTIDE SEQUENCE</scope>
    <source>
        <strain evidence="3">IB182487</strain>
    </source>
</reference>
<dbReference type="GO" id="GO:0016787">
    <property type="term" value="F:hydrolase activity"/>
    <property type="evidence" value="ECO:0007669"/>
    <property type="project" value="UniProtKB-KW"/>
</dbReference>
<organism evidence="3 4">
    <name type="scientific">Metabacillus arenae</name>
    <dbReference type="NCBI Taxonomy" id="2771434"/>
    <lineage>
        <taxon>Bacteria</taxon>
        <taxon>Bacillati</taxon>
        <taxon>Bacillota</taxon>
        <taxon>Bacilli</taxon>
        <taxon>Bacillales</taxon>
        <taxon>Bacillaceae</taxon>
        <taxon>Metabacillus</taxon>
    </lineage>
</organism>
<comment type="caution">
    <text evidence="3">The sequence shown here is derived from an EMBL/GenBank/DDBJ whole genome shotgun (WGS) entry which is preliminary data.</text>
</comment>
<dbReference type="InterPro" id="IPR049492">
    <property type="entry name" value="BD-FAE-like_dom"/>
</dbReference>
<dbReference type="Pfam" id="PF20434">
    <property type="entry name" value="BD-FAE"/>
    <property type="match status" value="1"/>
</dbReference>
<dbReference type="RefSeq" id="WP_191156001.1">
    <property type="nucleotide sequence ID" value="NZ_JACXAI010000003.1"/>
</dbReference>
<accession>A0A926N8H1</accession>
<evidence type="ECO:0000256" key="1">
    <source>
        <dbReference type="ARBA" id="ARBA00022801"/>
    </source>
</evidence>